<evidence type="ECO:0000313" key="3">
    <source>
        <dbReference type="Proteomes" id="UP000249557"/>
    </source>
</evidence>
<name>A0A2W5BZA4_9BACT</name>
<evidence type="ECO:0000259" key="1">
    <source>
        <dbReference type="Pfam" id="PF25046"/>
    </source>
</evidence>
<evidence type="ECO:0000313" key="2">
    <source>
        <dbReference type="EMBL" id="PZO88385.1"/>
    </source>
</evidence>
<accession>A0A2W5BZA4</accession>
<dbReference type="Pfam" id="PF25046">
    <property type="entry name" value="DUF7790"/>
    <property type="match status" value="1"/>
</dbReference>
<dbReference type="AlphaFoldDB" id="A0A2W5BZA4"/>
<reference evidence="2 3" key="1">
    <citation type="submission" date="2017-08" db="EMBL/GenBank/DDBJ databases">
        <title>Infants hospitalized years apart are colonized by the same room-sourced microbial strains.</title>
        <authorList>
            <person name="Brooks B."/>
            <person name="Olm M.R."/>
            <person name="Firek B.A."/>
            <person name="Baker R."/>
            <person name="Thomas B.C."/>
            <person name="Morowitz M.J."/>
            <person name="Banfield J.F."/>
        </authorList>
    </citation>
    <scope>NUCLEOTIDE SEQUENCE [LARGE SCALE GENOMIC DNA]</scope>
    <source>
        <strain evidence="2">S2_018_000_R2_104</strain>
    </source>
</reference>
<comment type="caution">
    <text evidence="2">The sequence shown here is derived from an EMBL/GenBank/DDBJ whole genome shotgun (WGS) entry which is preliminary data.</text>
</comment>
<organism evidence="2 3">
    <name type="scientific">Micavibrio aeruginosavorus</name>
    <dbReference type="NCBI Taxonomy" id="349221"/>
    <lineage>
        <taxon>Bacteria</taxon>
        <taxon>Pseudomonadati</taxon>
        <taxon>Bdellovibrionota</taxon>
        <taxon>Bdellovibrionia</taxon>
        <taxon>Bdellovibrionales</taxon>
        <taxon>Pseudobdellovibrionaceae</taxon>
        <taxon>Micavibrio</taxon>
    </lineage>
</organism>
<sequence length="305" mass="33630">MQTAIRYGFAADIDKLNSKTAVSGMAASASGENSPYAGPIHLTVVGENISFHKRHLEKISTAKALQGGLYAGAAGFINLSYIAASKASGAVLFDINVYQTLFWNIVFEKIARNSDKAHFREDLSNIALDLREKGDLQPGSIRESFAAACKNAGTTLFKNLSEDTLPQWIEKDSRISPEGTWMHDSAAYAHIRSLVKGRAIGAVTLDITDRAACHHMGRYLDGDGAKIRLLYASNILNFLQPVIRKTDFIGRRISDRTQENAKANLYGWMERKGHIIECDNLERNTPLLVPAHIYKPQRPPVPAFS</sequence>
<dbReference type="EMBL" id="QFNK01000019">
    <property type="protein sequence ID" value="PZO88385.1"/>
    <property type="molecule type" value="Genomic_DNA"/>
</dbReference>
<proteinExistence type="predicted"/>
<dbReference type="InterPro" id="IPR056692">
    <property type="entry name" value="DUF7790"/>
</dbReference>
<protein>
    <recommendedName>
        <fullName evidence="1">DUF7790 domain-containing protein</fullName>
    </recommendedName>
</protein>
<dbReference type="Proteomes" id="UP000249557">
    <property type="component" value="Unassembled WGS sequence"/>
</dbReference>
<gene>
    <name evidence="2" type="ORF">DI626_01865</name>
</gene>
<feature type="domain" description="DUF7790" evidence="1">
    <location>
        <begin position="65"/>
        <end position="240"/>
    </location>
</feature>